<dbReference type="Proteomes" id="UP000476030">
    <property type="component" value="Unassembled WGS sequence"/>
</dbReference>
<proteinExistence type="predicted"/>
<dbReference type="InterPro" id="IPR006279">
    <property type="entry name" value="SoxD"/>
</dbReference>
<accession>A0A6L8WAZ2</accession>
<dbReference type="InterPro" id="IPR038561">
    <property type="entry name" value="SoxD_sf"/>
</dbReference>
<dbReference type="Gene3D" id="3.30.2270.10">
    <property type="entry name" value="Folate-binding superfamily"/>
    <property type="match status" value="1"/>
</dbReference>
<keyword evidence="2" id="KW-1185">Reference proteome</keyword>
<comment type="caution">
    <text evidence="1">The sequence shown here is derived from an EMBL/GenBank/DDBJ whole genome shotgun (WGS) entry which is preliminary data.</text>
</comment>
<organism evidence="1 2">
    <name type="scientific">Sneathiella litorea</name>
    <dbReference type="NCBI Taxonomy" id="2606216"/>
    <lineage>
        <taxon>Bacteria</taxon>
        <taxon>Pseudomonadati</taxon>
        <taxon>Pseudomonadota</taxon>
        <taxon>Alphaproteobacteria</taxon>
        <taxon>Sneathiellales</taxon>
        <taxon>Sneathiellaceae</taxon>
        <taxon>Sneathiella</taxon>
    </lineage>
</organism>
<dbReference type="EMBL" id="WTUW01000009">
    <property type="protein sequence ID" value="MZR31854.1"/>
    <property type="molecule type" value="Genomic_DNA"/>
</dbReference>
<evidence type="ECO:0000313" key="1">
    <source>
        <dbReference type="EMBL" id="MZR31854.1"/>
    </source>
</evidence>
<dbReference type="GO" id="GO:0046653">
    <property type="term" value="P:tetrahydrofolate metabolic process"/>
    <property type="evidence" value="ECO:0007669"/>
    <property type="project" value="InterPro"/>
</dbReference>
<dbReference type="Pfam" id="PF04267">
    <property type="entry name" value="SoxD"/>
    <property type="match status" value="1"/>
</dbReference>
<reference evidence="1 2" key="1">
    <citation type="submission" date="2019-12" db="EMBL/GenBank/DDBJ databases">
        <title>Snethiella sp. nov. sp. isolated from sea sand.</title>
        <authorList>
            <person name="Kim J."/>
            <person name="Jeong S.E."/>
            <person name="Jung H.S."/>
            <person name="Jeon C.O."/>
        </authorList>
    </citation>
    <scope>NUCLEOTIDE SEQUENCE [LARGE SCALE GENOMIC DNA]</scope>
    <source>
        <strain evidence="1 2">DP05</strain>
    </source>
</reference>
<dbReference type="GO" id="GO:0008115">
    <property type="term" value="F:sarcosine oxidase activity"/>
    <property type="evidence" value="ECO:0007669"/>
    <property type="project" value="InterPro"/>
</dbReference>
<protein>
    <submittedName>
        <fullName evidence="1">Sarcosine oxidase subunit delta family protein</fullName>
    </submittedName>
</protein>
<dbReference type="AlphaFoldDB" id="A0A6L8WAZ2"/>
<sequence length="99" mass="11586">MLNIDCPWCGKRHETEFRYGGEAHIARPEDPAKLEDTEWAEFLFMRTNTKGYFAERWLHSHGCRRWFNVFRNTVTHEIVGSYKMGEKPPKLPKSAGGTK</sequence>
<name>A0A6L8WAZ2_9PROT</name>
<dbReference type="RefSeq" id="WP_161316445.1">
    <property type="nucleotide sequence ID" value="NZ_WTUW01000009.1"/>
</dbReference>
<dbReference type="NCBIfam" id="TIGR01374">
    <property type="entry name" value="soxD"/>
    <property type="match status" value="1"/>
</dbReference>
<gene>
    <name evidence="1" type="ORF">GQE98_14550</name>
</gene>
<evidence type="ECO:0000313" key="2">
    <source>
        <dbReference type="Proteomes" id="UP000476030"/>
    </source>
</evidence>